<comment type="caution">
    <text evidence="2">The sequence shown here is derived from an EMBL/GenBank/DDBJ whole genome shotgun (WGS) entry which is preliminary data.</text>
</comment>
<evidence type="ECO:0000256" key="1">
    <source>
        <dbReference type="PROSITE-ProRule" id="PRU00339"/>
    </source>
</evidence>
<proteinExistence type="predicted"/>
<dbReference type="InterPro" id="IPR052943">
    <property type="entry name" value="TMTC_O-mannosyl-trnsfr"/>
</dbReference>
<feature type="repeat" description="TPR" evidence="1">
    <location>
        <begin position="49"/>
        <end position="82"/>
    </location>
</feature>
<dbReference type="RefSeq" id="WP_342454127.1">
    <property type="nucleotide sequence ID" value="NZ_JAGGJP010000003.1"/>
</dbReference>
<reference evidence="3" key="1">
    <citation type="journal article" date="2019" name="Int. J. Syst. Evol. Microbiol.">
        <title>The Global Catalogue of Microorganisms (GCM) 10K type strain sequencing project: providing services to taxonomists for standard genome sequencing and annotation.</title>
        <authorList>
            <consortium name="The Broad Institute Genomics Platform"/>
            <consortium name="The Broad Institute Genome Sequencing Center for Infectious Disease"/>
            <person name="Wu L."/>
            <person name="Ma J."/>
        </authorList>
    </citation>
    <scope>NUCLEOTIDE SEQUENCE [LARGE SCALE GENOMIC DNA]</scope>
    <source>
        <strain evidence="3">KACC 11588</strain>
    </source>
</reference>
<dbReference type="SUPFAM" id="SSF53756">
    <property type="entry name" value="UDP-Glycosyltransferase/glycogen phosphorylase"/>
    <property type="match status" value="1"/>
</dbReference>
<keyword evidence="3" id="KW-1185">Reference proteome</keyword>
<dbReference type="PANTHER" id="PTHR44809:SF1">
    <property type="entry name" value="PROTEIN O-MANNOSYL-TRANSFERASE TMTC1"/>
    <property type="match status" value="1"/>
</dbReference>
<organism evidence="2 3">
    <name type="scientific">Rubellimicrobium aerolatum</name>
    <dbReference type="NCBI Taxonomy" id="490979"/>
    <lineage>
        <taxon>Bacteria</taxon>
        <taxon>Pseudomonadati</taxon>
        <taxon>Pseudomonadota</taxon>
        <taxon>Alphaproteobacteria</taxon>
        <taxon>Rhodobacterales</taxon>
        <taxon>Roseobacteraceae</taxon>
        <taxon>Rubellimicrobium</taxon>
    </lineage>
</organism>
<keyword evidence="1" id="KW-0802">TPR repeat</keyword>
<dbReference type="Gene3D" id="3.40.50.2000">
    <property type="entry name" value="Glycogen Phosphorylase B"/>
    <property type="match status" value="1"/>
</dbReference>
<evidence type="ECO:0000313" key="2">
    <source>
        <dbReference type="EMBL" id="MFC5565709.1"/>
    </source>
</evidence>
<dbReference type="SMART" id="SM00028">
    <property type="entry name" value="TPR"/>
    <property type="match status" value="3"/>
</dbReference>
<gene>
    <name evidence="2" type="ORF">ACFPOC_04660</name>
</gene>
<sequence>MTVPTIPGPGPAPGLATLRDRAVAAHRAGRRAEALPLYAAALARAPRDAGLWTNLGALLRAESRHDLALQAQERAFALLPADPGIRNNLANILNDLGQHERSLSLRRDLLSDAPDDPSHPAMAGKALRSLGRLDEGIALLDDALRRFPDDAETQVQLALTELAAARYADGFRHYAARWRTGELTPRRIDAPKWDGGPLDGRTILVLPEQGFGDALCFARVLPTLRRFNPARVALLAEAPLLRLMQGVDGADHVGPGAPPGGFDVWVDMMDLPTLHFAATDTIPPPTRLHIPDDSRARARALTAPVRDRFKVGVVWCGSVTYRGNAFRSFPHTELHALLDLPGLQLVSLYKGPELAAFQADGTSAFIIDAGSADRDFADCAALMEEMDLIVTSDTVTAHLAGSLGRPVWTLLHWDAFWLWGPTGDATPWYPSMRLIRQSAPRDWPGVLARVRADLKALLRDRTQGSPA</sequence>
<dbReference type="Pfam" id="PF13428">
    <property type="entry name" value="TPR_14"/>
    <property type="match status" value="1"/>
</dbReference>
<dbReference type="EMBL" id="JBHSNA010000003">
    <property type="protein sequence ID" value="MFC5565709.1"/>
    <property type="molecule type" value="Genomic_DNA"/>
</dbReference>
<dbReference type="PROSITE" id="PS50005">
    <property type="entry name" value="TPR"/>
    <property type="match status" value="1"/>
</dbReference>
<dbReference type="InterPro" id="IPR019734">
    <property type="entry name" value="TPR_rpt"/>
</dbReference>
<name>A0ABW0S9Z5_9RHOB</name>
<dbReference type="InterPro" id="IPR011990">
    <property type="entry name" value="TPR-like_helical_dom_sf"/>
</dbReference>
<dbReference type="PANTHER" id="PTHR44809">
    <property type="match status" value="1"/>
</dbReference>
<dbReference type="Gene3D" id="1.25.40.10">
    <property type="entry name" value="Tetratricopeptide repeat domain"/>
    <property type="match status" value="1"/>
</dbReference>
<evidence type="ECO:0000313" key="3">
    <source>
        <dbReference type="Proteomes" id="UP001596056"/>
    </source>
</evidence>
<protein>
    <submittedName>
        <fullName evidence="2">Tetratricopeptide repeat-containing glycosyltransferase family protein</fullName>
    </submittedName>
</protein>
<dbReference type="SUPFAM" id="SSF48452">
    <property type="entry name" value="TPR-like"/>
    <property type="match status" value="1"/>
</dbReference>
<accession>A0ABW0S9Z5</accession>
<dbReference type="Proteomes" id="UP001596056">
    <property type="component" value="Unassembled WGS sequence"/>
</dbReference>